<evidence type="ECO:0000313" key="1">
    <source>
        <dbReference type="EMBL" id="KKM60408.1"/>
    </source>
</evidence>
<dbReference type="AlphaFoldDB" id="A0A0F9IST2"/>
<dbReference type="EMBL" id="LAZR01011683">
    <property type="protein sequence ID" value="KKM60408.1"/>
    <property type="molecule type" value="Genomic_DNA"/>
</dbReference>
<proteinExistence type="predicted"/>
<name>A0A0F9IST2_9ZZZZ</name>
<accession>A0A0F9IST2</accession>
<gene>
    <name evidence="1" type="ORF">LCGC14_1542090</name>
</gene>
<protein>
    <submittedName>
        <fullName evidence="1">Uncharacterized protein</fullName>
    </submittedName>
</protein>
<organism evidence="1">
    <name type="scientific">marine sediment metagenome</name>
    <dbReference type="NCBI Taxonomy" id="412755"/>
    <lineage>
        <taxon>unclassified sequences</taxon>
        <taxon>metagenomes</taxon>
        <taxon>ecological metagenomes</taxon>
    </lineage>
</organism>
<comment type="caution">
    <text evidence="1">The sequence shown here is derived from an EMBL/GenBank/DDBJ whole genome shotgun (WGS) entry which is preliminary data.</text>
</comment>
<sequence>MGQGHNPASVTFTPRATPDSVVFTERSAALTTSLEPLRAKERSDGFWLFLSGLADGTMFTRTSAGWQLLAGLVAFGAGQRMGQEETDDFVLVLEDNS</sequence>
<reference evidence="1" key="1">
    <citation type="journal article" date="2015" name="Nature">
        <title>Complex archaea that bridge the gap between prokaryotes and eukaryotes.</title>
        <authorList>
            <person name="Spang A."/>
            <person name="Saw J.H."/>
            <person name="Jorgensen S.L."/>
            <person name="Zaremba-Niedzwiedzka K."/>
            <person name="Martijn J."/>
            <person name="Lind A.E."/>
            <person name="van Eijk R."/>
            <person name="Schleper C."/>
            <person name="Guy L."/>
            <person name="Ettema T.J."/>
        </authorList>
    </citation>
    <scope>NUCLEOTIDE SEQUENCE</scope>
</reference>